<gene>
    <name evidence="2" type="ORF">Ade02nite_81870</name>
</gene>
<evidence type="ECO:0000256" key="1">
    <source>
        <dbReference type="SAM" id="MobiDB-lite"/>
    </source>
</evidence>
<feature type="compositionally biased region" description="Basic and acidic residues" evidence="1">
    <location>
        <begin position="129"/>
        <end position="139"/>
    </location>
</feature>
<feature type="compositionally biased region" description="Basic residues" evidence="1">
    <location>
        <begin position="119"/>
        <end position="128"/>
    </location>
</feature>
<sequence length="161" mass="18195">MDAILGTLTEAELALVREADPKRLKKLDEDALIELHGRVRRARNKQVKNYRRRAADRVAETGGRGKAYARNARRRAKAEVFEELLSQVSARLATLAHEAAEVLRAEREAEAAAAAKPPRPARVKKLRPQRIDNRPDTPDRRKRHASTRAAGARRQARKDSR</sequence>
<reference evidence="2 3" key="1">
    <citation type="submission" date="2021-01" db="EMBL/GenBank/DDBJ databases">
        <title>Whole genome shotgun sequence of Actinoplanes deccanensis NBRC 13994.</title>
        <authorList>
            <person name="Komaki H."/>
            <person name="Tamura T."/>
        </authorList>
    </citation>
    <scope>NUCLEOTIDE SEQUENCE [LARGE SCALE GENOMIC DNA]</scope>
    <source>
        <strain evidence="2 3">NBRC 13994</strain>
    </source>
</reference>
<name>A0ABQ3YHS0_9ACTN</name>
<keyword evidence="3" id="KW-1185">Reference proteome</keyword>
<organism evidence="2 3">
    <name type="scientific">Paractinoplanes deccanensis</name>
    <dbReference type="NCBI Taxonomy" id="113561"/>
    <lineage>
        <taxon>Bacteria</taxon>
        <taxon>Bacillati</taxon>
        <taxon>Actinomycetota</taxon>
        <taxon>Actinomycetes</taxon>
        <taxon>Micromonosporales</taxon>
        <taxon>Micromonosporaceae</taxon>
        <taxon>Paractinoplanes</taxon>
    </lineage>
</organism>
<proteinExistence type="predicted"/>
<dbReference type="Proteomes" id="UP000609879">
    <property type="component" value="Unassembled WGS sequence"/>
</dbReference>
<comment type="caution">
    <text evidence="2">The sequence shown here is derived from an EMBL/GenBank/DDBJ whole genome shotgun (WGS) entry which is preliminary data.</text>
</comment>
<accession>A0ABQ3YHS0</accession>
<evidence type="ECO:0008006" key="4">
    <source>
        <dbReference type="Google" id="ProtNLM"/>
    </source>
</evidence>
<protein>
    <recommendedName>
        <fullName evidence="4">BZIP domain-containing protein</fullName>
    </recommendedName>
</protein>
<feature type="region of interest" description="Disordered" evidence="1">
    <location>
        <begin position="44"/>
        <end position="72"/>
    </location>
</feature>
<feature type="region of interest" description="Disordered" evidence="1">
    <location>
        <begin position="108"/>
        <end position="161"/>
    </location>
</feature>
<dbReference type="EMBL" id="BOMI01000173">
    <property type="protein sequence ID" value="GID79546.1"/>
    <property type="molecule type" value="Genomic_DNA"/>
</dbReference>
<dbReference type="RefSeq" id="WP_203775860.1">
    <property type="nucleotide sequence ID" value="NZ_BAAABO010000064.1"/>
</dbReference>
<evidence type="ECO:0000313" key="2">
    <source>
        <dbReference type="EMBL" id="GID79546.1"/>
    </source>
</evidence>
<evidence type="ECO:0000313" key="3">
    <source>
        <dbReference type="Proteomes" id="UP000609879"/>
    </source>
</evidence>